<feature type="region of interest" description="Disordered" evidence="1">
    <location>
        <begin position="130"/>
        <end position="203"/>
    </location>
</feature>
<dbReference type="RefSeq" id="XP_043184579.1">
    <property type="nucleotide sequence ID" value="XM_043330482.1"/>
</dbReference>
<dbReference type="KEGG" id="rsx:RhiXN_10666"/>
<organism evidence="2 3">
    <name type="scientific">Rhizoctonia solani</name>
    <dbReference type="NCBI Taxonomy" id="456999"/>
    <lineage>
        <taxon>Eukaryota</taxon>
        <taxon>Fungi</taxon>
        <taxon>Dikarya</taxon>
        <taxon>Basidiomycota</taxon>
        <taxon>Agaricomycotina</taxon>
        <taxon>Agaricomycetes</taxon>
        <taxon>Cantharellales</taxon>
        <taxon>Ceratobasidiaceae</taxon>
        <taxon>Rhizoctonia</taxon>
    </lineage>
</organism>
<proteinExistence type="predicted"/>
<feature type="compositionally biased region" description="Low complexity" evidence="1">
    <location>
        <begin position="368"/>
        <end position="383"/>
    </location>
</feature>
<feature type="compositionally biased region" description="Basic and acidic residues" evidence="1">
    <location>
        <begin position="140"/>
        <end position="149"/>
    </location>
</feature>
<gene>
    <name evidence="2" type="ORF">RhiXN_10666</name>
</gene>
<feature type="region of interest" description="Disordered" evidence="1">
    <location>
        <begin position="367"/>
        <end position="386"/>
    </location>
</feature>
<dbReference type="EMBL" id="CP059668">
    <property type="protein sequence ID" value="QRW24342.1"/>
    <property type="molecule type" value="Genomic_DNA"/>
</dbReference>
<evidence type="ECO:0000313" key="2">
    <source>
        <dbReference type="EMBL" id="QRW24342.1"/>
    </source>
</evidence>
<evidence type="ECO:0000256" key="1">
    <source>
        <dbReference type="SAM" id="MobiDB-lite"/>
    </source>
</evidence>
<dbReference type="Proteomes" id="UP000650533">
    <property type="component" value="Chromosome 11"/>
</dbReference>
<protein>
    <submittedName>
        <fullName evidence="2">Retrotransposon-derived protein PEG10</fullName>
    </submittedName>
</protein>
<reference evidence="2" key="1">
    <citation type="submission" date="2020-05" db="EMBL/GenBank/DDBJ databases">
        <title>Evolutionary and genomic comparisons of hybrid uninucleate and nonhybrid Rhizoctonia fungi.</title>
        <authorList>
            <person name="Li C."/>
            <person name="Chen X."/>
        </authorList>
    </citation>
    <scope>NUCLEOTIDE SEQUENCE</scope>
    <source>
        <strain evidence="2">AG-1 IA</strain>
    </source>
</reference>
<name>A0A8H8T135_9AGAM</name>
<accession>A0A8H8T135</accession>
<sequence length="539" mass="60011">MCGRDRNQAATISSTSINACHLTDLDTFPPDEHYTPADSCSRPGLPRLGSCSKTHLLQSPRTPPLFESIDNSTQPDKLLDLCNNSSPGSDSDSDSDNPCLTTCSPCLDVDYFGKYLMNLSVSGATRPAPLPLGNNPLPSDAKEPHHDNSYIEDNDNAYPYPDDPDNPDNPDNAKGVLVEEPLIRVPPDDAKGPPKPPGNDGGAGMPLFDAHPTLRNIYLRTWAQYAFNHATQDSVQLILESHKLALMANAQYLPQLLVEEIQQMPLTLRSLERRLGMDHSELIRIYPVCPEPTCGRQYTMEQLYQLPNPQCTWNVGEQCLGILYTERLLANGTIKRSPSKSFPYIPLPAALGCLLSRPGMSKLCQHWRNNNNPNDEPTENPTRPQDPVEWFNNMPVNQQFSDISKGWGWRAHATGLTQQFINGNLTLNANGYQANKGDYTAATTGIELPVHNAETGEIQDQCVYANLSVLVVDWIARIKCIGHVGATSKENHCPYCKLRACLLSTEQGYDHEVYDLCKPHKHLQHKHRWLCAEWCRAPL</sequence>
<evidence type="ECO:0000313" key="3">
    <source>
        <dbReference type="Proteomes" id="UP000650533"/>
    </source>
</evidence>
<dbReference type="GeneID" id="67032945"/>
<feature type="region of interest" description="Disordered" evidence="1">
    <location>
        <begin position="77"/>
        <end position="97"/>
    </location>
</feature>
<dbReference type="AlphaFoldDB" id="A0A8H8T135"/>